<name>A0A977PJJ9_9EUPU</name>
<dbReference type="EMBL" id="OP171944">
    <property type="protein sequence ID" value="UXC95399.1"/>
    <property type="molecule type" value="Genomic_DNA"/>
</dbReference>
<keyword evidence="1" id="KW-0472">Membrane</keyword>
<dbReference type="AlphaFoldDB" id="A0A977PJJ9"/>
<accession>A0A977PJJ9</accession>
<evidence type="ECO:0000313" key="2">
    <source>
        <dbReference type="EMBL" id="UXC95399.1"/>
    </source>
</evidence>
<feature type="transmembrane region" description="Helical" evidence="1">
    <location>
        <begin position="124"/>
        <end position="146"/>
    </location>
</feature>
<feature type="transmembrane region" description="Helical" evidence="1">
    <location>
        <begin position="53"/>
        <end position="72"/>
    </location>
</feature>
<geneLocation type="mitochondrion" evidence="2"/>
<feature type="transmembrane region" description="Helical" evidence="1">
    <location>
        <begin position="29"/>
        <end position="47"/>
    </location>
</feature>
<protein>
    <submittedName>
        <fullName evidence="2">NADH dehydrogenase subunit 6</fullName>
    </submittedName>
</protein>
<reference evidence="2" key="1">
    <citation type="submission" date="2022-08" db="EMBL/GenBank/DDBJ databases">
        <title>Observation on Radulae of 17 Species of Terrestrial Mollusks by Scanning Electron Microscopy and Its Taxonomic Significance.</title>
        <authorList>
            <person name="Zhu Y."/>
        </authorList>
    </citation>
    <scope>NUCLEOTIDE SEQUENCE</scope>
</reference>
<feature type="transmembrane region" description="Helical" evidence="1">
    <location>
        <begin position="84"/>
        <end position="104"/>
    </location>
</feature>
<organism evidence="2">
    <name type="scientific">Megaustenia imperator imperator</name>
    <dbReference type="NCBI Taxonomy" id="2979634"/>
    <lineage>
        <taxon>Eukaryota</taxon>
        <taxon>Metazoa</taxon>
        <taxon>Spiralia</taxon>
        <taxon>Lophotrochozoa</taxon>
        <taxon>Mollusca</taxon>
        <taxon>Gastropoda</taxon>
        <taxon>Heterobranchia</taxon>
        <taxon>Euthyneura</taxon>
        <taxon>Panpulmonata</taxon>
        <taxon>Eupulmonata</taxon>
        <taxon>Stylommatophora</taxon>
        <taxon>Helicina</taxon>
        <taxon>Helicarionoidea</taxon>
        <taxon>Ariophantidae</taxon>
        <taxon>Megaustenia</taxon>
        <taxon>Megaustenia imperator</taxon>
    </lineage>
</organism>
<keyword evidence="2" id="KW-0496">Mitochondrion</keyword>
<sequence>MLNLILSVIMMMLVFTSMFLFIKNPMSIGFVLFFMSLMVVISMSFYTSTWYGYMLFLVYIGGLLVMFIYICMISSNFRLGEGYINLWEVMFLLTLMFMVLSSYSFNQKLMLFSSLGINGVTLPFFLFLSLGVYLLICFLIIINIIFSGGVSLKIESQ</sequence>
<feature type="transmembrane region" description="Helical" evidence="1">
    <location>
        <begin position="6"/>
        <end position="22"/>
    </location>
</feature>
<keyword evidence="1" id="KW-0812">Transmembrane</keyword>
<proteinExistence type="predicted"/>
<keyword evidence="1" id="KW-1133">Transmembrane helix</keyword>
<evidence type="ECO:0000256" key="1">
    <source>
        <dbReference type="SAM" id="Phobius"/>
    </source>
</evidence>
<gene>
    <name evidence="2" type="primary">nad6</name>
</gene>